<dbReference type="Proteomes" id="UP000198749">
    <property type="component" value="Unassembled WGS sequence"/>
</dbReference>
<organism evidence="3 4">
    <name type="scientific">Amphritea atlantica</name>
    <dbReference type="NCBI Taxonomy" id="355243"/>
    <lineage>
        <taxon>Bacteria</taxon>
        <taxon>Pseudomonadati</taxon>
        <taxon>Pseudomonadota</taxon>
        <taxon>Gammaproteobacteria</taxon>
        <taxon>Oceanospirillales</taxon>
        <taxon>Oceanospirillaceae</taxon>
        <taxon>Amphritea</taxon>
    </lineage>
</organism>
<dbReference type="Pfam" id="PF01970">
    <property type="entry name" value="TctA"/>
    <property type="match status" value="1"/>
</dbReference>
<dbReference type="EMBL" id="FOGB01000008">
    <property type="protein sequence ID" value="SEQ80440.1"/>
    <property type="molecule type" value="Genomic_DNA"/>
</dbReference>
<protein>
    <submittedName>
        <fullName evidence="3">Putative tricarboxylic transport membrane protein</fullName>
    </submittedName>
</protein>
<feature type="transmembrane region" description="Helical" evidence="1">
    <location>
        <begin position="352"/>
        <end position="372"/>
    </location>
</feature>
<dbReference type="STRING" id="355243.SAMN03080615_02809"/>
<feature type="transmembrane region" description="Helical" evidence="1">
    <location>
        <begin position="74"/>
        <end position="93"/>
    </location>
</feature>
<evidence type="ECO:0000313" key="3">
    <source>
        <dbReference type="EMBL" id="SEQ80440.1"/>
    </source>
</evidence>
<feature type="transmembrane region" description="Helical" evidence="1">
    <location>
        <begin position="384"/>
        <end position="402"/>
    </location>
</feature>
<evidence type="ECO:0000259" key="2">
    <source>
        <dbReference type="Pfam" id="PF01970"/>
    </source>
</evidence>
<feature type="transmembrane region" description="Helical" evidence="1">
    <location>
        <begin position="461"/>
        <end position="484"/>
    </location>
</feature>
<dbReference type="PANTHER" id="PTHR35342">
    <property type="entry name" value="TRICARBOXYLIC TRANSPORT PROTEIN"/>
    <property type="match status" value="1"/>
</dbReference>
<feature type="transmembrane region" description="Helical" evidence="1">
    <location>
        <begin position="168"/>
        <end position="188"/>
    </location>
</feature>
<sequence length="500" mass="52068">MLDNLVLGFSAFADPLVLVGLLVGAFLGYLIGAIPGLGPSLGVALLIPFTYSLDPLVSIVTLIALYAAAEYGGAISAILLNSPGTAAAVATSWDGFPLTQQGKAGVALNVSIISSGIGIFVSTILLFLTAVPLSEMALSFGPTAYFGLALVGLSLVSSFSTGSPLKGAVAMGIGLGLATIGLDAQTGVPRFSYSPEFFEGLPLVPVLLGLYALSEVIFMIEEGPSAKTKSMAMSGLLVVPVKTFMTLKWHLMRSSIMGYIIGVIPGAGASIASFVSYGVAKRTSKKPEMFGKGSLEGICASESANNAAVSGALSPLLALGIPGSPTTAIMIGALMIHGIQPGPLLFTMSPEIPYTIFASLWVSVPLMILIGLLGARFWAKVSDIPRPMVAAIVAAISLIGSYASENSVFPVMITLAFGILGYIFRKLDIPLAPIILALVLGEMLETNFRRALLISNGEMDIFYTSPITLILLTIAVLSFALPAISALRSWNKRKAFHDEE</sequence>
<feature type="transmembrane region" description="Helical" evidence="1">
    <location>
        <begin position="136"/>
        <end position="156"/>
    </location>
</feature>
<gene>
    <name evidence="3" type="ORF">SAMN03080615_02809</name>
</gene>
<feature type="transmembrane region" description="Helical" evidence="1">
    <location>
        <begin position="43"/>
        <end position="68"/>
    </location>
</feature>
<name>A0A1H9J0R1_9GAMM</name>
<dbReference type="AlphaFoldDB" id="A0A1H9J0R1"/>
<feature type="transmembrane region" description="Helical" evidence="1">
    <location>
        <begin position="200"/>
        <end position="220"/>
    </location>
</feature>
<feature type="transmembrane region" description="Helical" evidence="1">
    <location>
        <begin position="316"/>
        <end position="340"/>
    </location>
</feature>
<feature type="transmembrane region" description="Helical" evidence="1">
    <location>
        <begin position="105"/>
        <end position="130"/>
    </location>
</feature>
<dbReference type="OrthoDB" id="9781349at2"/>
<keyword evidence="4" id="KW-1185">Reference proteome</keyword>
<feature type="domain" description="DUF112" evidence="2">
    <location>
        <begin position="19"/>
        <end position="436"/>
    </location>
</feature>
<dbReference type="PANTHER" id="PTHR35342:SF5">
    <property type="entry name" value="TRICARBOXYLIC TRANSPORT PROTEIN"/>
    <property type="match status" value="1"/>
</dbReference>
<accession>A0A1H9J0R1</accession>
<feature type="transmembrane region" description="Helical" evidence="1">
    <location>
        <begin position="6"/>
        <end position="31"/>
    </location>
</feature>
<feature type="transmembrane region" description="Helical" evidence="1">
    <location>
        <begin position="256"/>
        <end position="280"/>
    </location>
</feature>
<dbReference type="RefSeq" id="WP_091359448.1">
    <property type="nucleotide sequence ID" value="NZ_AP025284.1"/>
</dbReference>
<reference evidence="4" key="1">
    <citation type="submission" date="2016-10" db="EMBL/GenBank/DDBJ databases">
        <authorList>
            <person name="Varghese N."/>
            <person name="Submissions S."/>
        </authorList>
    </citation>
    <scope>NUCLEOTIDE SEQUENCE [LARGE SCALE GENOMIC DNA]</scope>
    <source>
        <strain evidence="4">DSM 18887</strain>
    </source>
</reference>
<evidence type="ECO:0000313" key="4">
    <source>
        <dbReference type="Proteomes" id="UP000198749"/>
    </source>
</evidence>
<feature type="transmembrane region" description="Helical" evidence="1">
    <location>
        <begin position="232"/>
        <end position="250"/>
    </location>
</feature>
<proteinExistence type="predicted"/>
<keyword evidence="1" id="KW-1133">Transmembrane helix</keyword>
<evidence type="ECO:0000256" key="1">
    <source>
        <dbReference type="SAM" id="Phobius"/>
    </source>
</evidence>
<keyword evidence="1" id="KW-0472">Membrane</keyword>
<keyword evidence="1" id="KW-0812">Transmembrane</keyword>
<dbReference type="InterPro" id="IPR002823">
    <property type="entry name" value="DUF112_TM"/>
</dbReference>